<protein>
    <submittedName>
        <fullName evidence="6">M14 family metallopeptidase</fullName>
    </submittedName>
</protein>
<reference evidence="7" key="1">
    <citation type="journal article" date="2019" name="Int. J. Syst. Evol. Microbiol.">
        <title>The Global Catalogue of Microorganisms (GCM) 10K type strain sequencing project: providing services to taxonomists for standard genome sequencing and annotation.</title>
        <authorList>
            <consortium name="The Broad Institute Genomics Platform"/>
            <consortium name="The Broad Institute Genome Sequencing Center for Infectious Disease"/>
            <person name="Wu L."/>
            <person name="Ma J."/>
        </authorList>
    </citation>
    <scope>NUCLEOTIDE SEQUENCE [LARGE SCALE GENOMIC DNA]</scope>
    <source>
        <strain evidence="7">VKM B-3159</strain>
    </source>
</reference>
<keyword evidence="7" id="KW-1185">Reference proteome</keyword>
<dbReference type="Proteomes" id="UP001225906">
    <property type="component" value="Unassembled WGS sequence"/>
</dbReference>
<evidence type="ECO:0000313" key="6">
    <source>
        <dbReference type="EMBL" id="MDP8568700.1"/>
    </source>
</evidence>
<evidence type="ECO:0000313" key="7">
    <source>
        <dbReference type="Proteomes" id="UP001225906"/>
    </source>
</evidence>
<dbReference type="CDD" id="cd06254">
    <property type="entry name" value="M14_ASTE_ASPA-like"/>
    <property type="match status" value="1"/>
</dbReference>
<organism evidence="6 7">
    <name type="scientific">Methylophilus aquaticus</name>
    <dbReference type="NCBI Taxonomy" id="1971610"/>
    <lineage>
        <taxon>Bacteria</taxon>
        <taxon>Pseudomonadati</taxon>
        <taxon>Pseudomonadota</taxon>
        <taxon>Betaproteobacteria</taxon>
        <taxon>Nitrosomonadales</taxon>
        <taxon>Methylophilaceae</taxon>
        <taxon>Methylophilus</taxon>
    </lineage>
</organism>
<dbReference type="EMBL" id="JAVCAP010000031">
    <property type="protein sequence ID" value="MDP8568700.1"/>
    <property type="molecule type" value="Genomic_DNA"/>
</dbReference>
<gene>
    <name evidence="6" type="ORF">Q9291_12650</name>
</gene>
<evidence type="ECO:0000256" key="3">
    <source>
        <dbReference type="ARBA" id="ARBA00022801"/>
    </source>
</evidence>
<dbReference type="Gene3D" id="3.40.630.10">
    <property type="entry name" value="Zn peptidases"/>
    <property type="match status" value="1"/>
</dbReference>
<dbReference type="SUPFAM" id="SSF53187">
    <property type="entry name" value="Zn-dependent exopeptidases"/>
    <property type="match status" value="1"/>
</dbReference>
<sequence length="359" mass="38890">MLQFIFGAMMRYLFTMMMGLHLSAAFAQAPFVGIAQHVLPGSVHAWMQPVGKTALPITVIHGQFSGPVLTLTAGIHGDEFPAIFALQQLAQNIRPDQLHGTLIVVHLANLEGFHGRRIALSPVDEKNLNRVFPGRAEGTLTEQIAYFMTENIISQTDYLLDIHSGSANQTLLPHVYSPVMHQAPLDEKTLAFAKSLGIPQIVLYDERPHDPAHSISYPNTAQTRGKPGLTLEVGQLGQRSAEDSALIVQACLNAMRHLNMLDPSAVNGSAMVASTAQPKSQPVLYRKLVEVHSPVTGIFYPLVKVGDAVVSGQAVGRVANYFGQPLETLYAPVAGTVLMQKETPPIREGESTIDIGVLQ</sequence>
<dbReference type="RefSeq" id="WP_306390442.1">
    <property type="nucleotide sequence ID" value="NZ_JAVCAP010000031.1"/>
</dbReference>
<name>A0ABT9JW55_9PROT</name>
<dbReference type="InterPro" id="IPR053138">
    <property type="entry name" value="N-alpha-Ac-DABA_deacetylase"/>
</dbReference>
<keyword evidence="3" id="KW-0378">Hydrolase</keyword>
<evidence type="ECO:0000256" key="1">
    <source>
        <dbReference type="ARBA" id="ARBA00001947"/>
    </source>
</evidence>
<dbReference type="PANTHER" id="PTHR37326:SF1">
    <property type="entry name" value="BLL3975 PROTEIN"/>
    <property type="match status" value="1"/>
</dbReference>
<dbReference type="Pfam" id="PF24827">
    <property type="entry name" value="AstE_AspA_cat"/>
    <property type="match status" value="1"/>
</dbReference>
<accession>A0ABT9JW55</accession>
<evidence type="ECO:0000256" key="2">
    <source>
        <dbReference type="ARBA" id="ARBA00022723"/>
    </source>
</evidence>
<dbReference type="InterPro" id="IPR043795">
    <property type="entry name" value="N-alpha-Ac-DABA-like"/>
</dbReference>
<evidence type="ECO:0000256" key="4">
    <source>
        <dbReference type="ARBA" id="ARBA00022833"/>
    </source>
</evidence>
<dbReference type="PANTHER" id="PTHR37326">
    <property type="entry name" value="BLL3975 PROTEIN"/>
    <property type="match status" value="1"/>
</dbReference>
<keyword evidence="4" id="KW-0862">Zinc</keyword>
<comment type="caution">
    <text evidence="6">The sequence shown here is derived from an EMBL/GenBank/DDBJ whole genome shotgun (WGS) entry which is preliminary data.</text>
</comment>
<feature type="domain" description="Succinylglutamate desuccinylase/Aspartoacylase catalytic" evidence="5">
    <location>
        <begin position="66"/>
        <end position="257"/>
    </location>
</feature>
<comment type="cofactor">
    <cofactor evidence="1">
        <name>Zn(2+)</name>
        <dbReference type="ChEBI" id="CHEBI:29105"/>
    </cofactor>
</comment>
<dbReference type="PIRSF" id="PIRSF039012">
    <property type="entry name" value="ASP"/>
    <property type="match status" value="1"/>
</dbReference>
<proteinExistence type="predicted"/>
<dbReference type="InterPro" id="IPR055438">
    <property type="entry name" value="AstE_AspA_cat"/>
</dbReference>
<evidence type="ECO:0000259" key="5">
    <source>
        <dbReference type="Pfam" id="PF24827"/>
    </source>
</evidence>
<keyword evidence="2" id="KW-0479">Metal-binding</keyword>